<organism evidence="2 3">
    <name type="scientific">Candidatus Acutalibacter pullistercoris</name>
    <dbReference type="NCBI Taxonomy" id="2838418"/>
    <lineage>
        <taxon>Bacteria</taxon>
        <taxon>Bacillati</taxon>
        <taxon>Bacillota</taxon>
        <taxon>Clostridia</taxon>
        <taxon>Eubacteriales</taxon>
        <taxon>Acutalibacteraceae</taxon>
        <taxon>Acutalibacter</taxon>
    </lineage>
</organism>
<evidence type="ECO:0000313" key="2">
    <source>
        <dbReference type="EMBL" id="HIY27228.1"/>
    </source>
</evidence>
<gene>
    <name evidence="2" type="ORF">H9838_08675</name>
</gene>
<accession>A0A9D1YHA1</accession>
<feature type="region of interest" description="Disordered" evidence="1">
    <location>
        <begin position="30"/>
        <end position="70"/>
    </location>
</feature>
<evidence type="ECO:0000313" key="3">
    <source>
        <dbReference type="Proteomes" id="UP000823915"/>
    </source>
</evidence>
<comment type="caution">
    <text evidence="2">The sequence shown here is derived from an EMBL/GenBank/DDBJ whole genome shotgun (WGS) entry which is preliminary data.</text>
</comment>
<dbReference type="AlphaFoldDB" id="A0A9D1YHA1"/>
<sequence>MKKIDYHEHQGPELESGVASANECTGLLYRAPENEEERENAQDLLPLEVPPAPRKNRAENPRLETSPGDR</sequence>
<reference evidence="2" key="2">
    <citation type="submission" date="2021-04" db="EMBL/GenBank/DDBJ databases">
        <authorList>
            <person name="Gilroy R."/>
        </authorList>
    </citation>
    <scope>NUCLEOTIDE SEQUENCE</scope>
    <source>
        <strain evidence="2">1282</strain>
    </source>
</reference>
<dbReference type="Proteomes" id="UP000823915">
    <property type="component" value="Unassembled WGS sequence"/>
</dbReference>
<name>A0A9D1YHA1_9FIRM</name>
<reference evidence="2" key="1">
    <citation type="journal article" date="2021" name="PeerJ">
        <title>Extensive microbial diversity within the chicken gut microbiome revealed by metagenomics and culture.</title>
        <authorList>
            <person name="Gilroy R."/>
            <person name="Ravi A."/>
            <person name="Getino M."/>
            <person name="Pursley I."/>
            <person name="Horton D.L."/>
            <person name="Alikhan N.F."/>
            <person name="Baker D."/>
            <person name="Gharbi K."/>
            <person name="Hall N."/>
            <person name="Watson M."/>
            <person name="Adriaenssens E.M."/>
            <person name="Foster-Nyarko E."/>
            <person name="Jarju S."/>
            <person name="Secka A."/>
            <person name="Antonio M."/>
            <person name="Oren A."/>
            <person name="Chaudhuri R.R."/>
            <person name="La Ragione R."/>
            <person name="Hildebrand F."/>
            <person name="Pallen M.J."/>
        </authorList>
    </citation>
    <scope>NUCLEOTIDE SEQUENCE</scope>
    <source>
        <strain evidence="2">1282</strain>
    </source>
</reference>
<feature type="compositionally biased region" description="Basic and acidic residues" evidence="1">
    <location>
        <begin position="56"/>
        <end position="70"/>
    </location>
</feature>
<dbReference type="EMBL" id="DXDU01000137">
    <property type="protein sequence ID" value="HIY27228.1"/>
    <property type="molecule type" value="Genomic_DNA"/>
</dbReference>
<proteinExistence type="predicted"/>
<evidence type="ECO:0000256" key="1">
    <source>
        <dbReference type="SAM" id="MobiDB-lite"/>
    </source>
</evidence>
<protein>
    <submittedName>
        <fullName evidence="2">Uncharacterized protein</fullName>
    </submittedName>
</protein>